<sequence length="565" mass="64879">MEQLSSQEVDHLQRSTKRIKDGGHTSPQKLLSYKDTMLQHQKENPGSFVPSSYLQGLGEKSRLSIFQLPVKQLWNLHGDFQIIGLGKDFFTVRFNMEEDFHEVIQEAPWFINHQFLLVRLRQPHFYIKEAQTDVTVVWIRLPELLVEYYDLKVLKQIGELLGTVLRIDTRTAQPVGGEFYTSGRQQEATEEQTPNLAHKDHSAKKNLPSSGTKLQAQPLPHGQIFIQQTRTPSGVPAPTTRADQNVGKIPHQPPTASEFGPPSSAEGSICQIYAHLEPVGQTMILIETSQTLWMMMNHQTAWSCLNLPEIEKEDEGSRLPLKHVEKTLKESQLIWLLNSQKIQAFLVTTGQDVAGFKLYLAARWNLDNNNFDYACTLFPWMSNYWTPMDNLEAVIINIKALPMKILMWNIRGATSPQNKNIYWNCFGFINLGHNCISMRQRLDRGLCDVKWCLLFPEATILQLSRTSSDHCPILLNSNPGIIPTCSPFRYESMWASHPTFPSFVRSCWELRKGSFTRQIESFQTESRLRNRIPLVMCSRRRRTFLLDLMAFKVALVIATHFPLEI</sequence>
<protein>
    <submittedName>
        <fullName evidence="1">Uncharacterized protein</fullName>
    </submittedName>
</protein>
<reference evidence="2" key="1">
    <citation type="journal article" date="2023" name="Nat. Plants">
        <title>Single-cell RNA sequencing provides a high-resolution roadmap for understanding the multicellular compartmentation of specialized metabolism.</title>
        <authorList>
            <person name="Sun S."/>
            <person name="Shen X."/>
            <person name="Li Y."/>
            <person name="Li Y."/>
            <person name="Wang S."/>
            <person name="Li R."/>
            <person name="Zhang H."/>
            <person name="Shen G."/>
            <person name="Guo B."/>
            <person name="Wei J."/>
            <person name="Xu J."/>
            <person name="St-Pierre B."/>
            <person name="Chen S."/>
            <person name="Sun C."/>
        </authorList>
    </citation>
    <scope>NUCLEOTIDE SEQUENCE [LARGE SCALE GENOMIC DNA]</scope>
</reference>
<dbReference type="EMBL" id="CM044701">
    <property type="protein sequence ID" value="KAI5683007.1"/>
    <property type="molecule type" value="Genomic_DNA"/>
</dbReference>
<dbReference type="Proteomes" id="UP001060085">
    <property type="component" value="Linkage Group LG01"/>
</dbReference>
<name>A0ACC0CDU0_CATRO</name>
<comment type="caution">
    <text evidence="1">The sequence shown here is derived from an EMBL/GenBank/DDBJ whole genome shotgun (WGS) entry which is preliminary data.</text>
</comment>
<organism evidence="1 2">
    <name type="scientific">Catharanthus roseus</name>
    <name type="common">Madagascar periwinkle</name>
    <name type="synonym">Vinca rosea</name>
    <dbReference type="NCBI Taxonomy" id="4058"/>
    <lineage>
        <taxon>Eukaryota</taxon>
        <taxon>Viridiplantae</taxon>
        <taxon>Streptophyta</taxon>
        <taxon>Embryophyta</taxon>
        <taxon>Tracheophyta</taxon>
        <taxon>Spermatophyta</taxon>
        <taxon>Magnoliopsida</taxon>
        <taxon>eudicotyledons</taxon>
        <taxon>Gunneridae</taxon>
        <taxon>Pentapetalae</taxon>
        <taxon>asterids</taxon>
        <taxon>lamiids</taxon>
        <taxon>Gentianales</taxon>
        <taxon>Apocynaceae</taxon>
        <taxon>Rauvolfioideae</taxon>
        <taxon>Vinceae</taxon>
        <taxon>Catharanthinae</taxon>
        <taxon>Catharanthus</taxon>
    </lineage>
</organism>
<evidence type="ECO:0000313" key="1">
    <source>
        <dbReference type="EMBL" id="KAI5683007.1"/>
    </source>
</evidence>
<proteinExistence type="predicted"/>
<keyword evidence="2" id="KW-1185">Reference proteome</keyword>
<gene>
    <name evidence="1" type="ORF">M9H77_04235</name>
</gene>
<evidence type="ECO:0000313" key="2">
    <source>
        <dbReference type="Proteomes" id="UP001060085"/>
    </source>
</evidence>
<accession>A0ACC0CDU0</accession>